<name>A0A0F9HAM3_9ZZZZ</name>
<evidence type="ECO:0000256" key="1">
    <source>
        <dbReference type="SAM" id="Phobius"/>
    </source>
</evidence>
<accession>A0A0F9HAM3</accession>
<keyword evidence="1" id="KW-1133">Transmembrane helix</keyword>
<gene>
    <name evidence="2" type="ORF">LCGC14_1727260</name>
</gene>
<keyword evidence="1" id="KW-0812">Transmembrane</keyword>
<dbReference type="EMBL" id="LAZR01015625">
    <property type="protein sequence ID" value="KKM08100.1"/>
    <property type="molecule type" value="Genomic_DNA"/>
</dbReference>
<dbReference type="AlphaFoldDB" id="A0A0F9HAM3"/>
<organism evidence="2">
    <name type="scientific">marine sediment metagenome</name>
    <dbReference type="NCBI Taxonomy" id="412755"/>
    <lineage>
        <taxon>unclassified sequences</taxon>
        <taxon>metagenomes</taxon>
        <taxon>ecological metagenomes</taxon>
    </lineage>
</organism>
<evidence type="ECO:0000313" key="2">
    <source>
        <dbReference type="EMBL" id="KKM08100.1"/>
    </source>
</evidence>
<reference evidence="2" key="1">
    <citation type="journal article" date="2015" name="Nature">
        <title>Complex archaea that bridge the gap between prokaryotes and eukaryotes.</title>
        <authorList>
            <person name="Spang A."/>
            <person name="Saw J.H."/>
            <person name="Jorgensen S.L."/>
            <person name="Zaremba-Niedzwiedzka K."/>
            <person name="Martijn J."/>
            <person name="Lind A.E."/>
            <person name="van Eijk R."/>
            <person name="Schleper C."/>
            <person name="Guy L."/>
            <person name="Ettema T.J."/>
        </authorList>
    </citation>
    <scope>NUCLEOTIDE SEQUENCE</scope>
</reference>
<sequence>MRNFIACLLVSTLSGWVLYHLMIIAQDGQAVIQEPRIWVMAGEFGLFSGQVLWGIFGAIKNGRDYLK</sequence>
<comment type="caution">
    <text evidence="2">The sequence shown here is derived from an EMBL/GenBank/DDBJ whole genome shotgun (WGS) entry which is preliminary data.</text>
</comment>
<proteinExistence type="predicted"/>
<feature type="transmembrane region" description="Helical" evidence="1">
    <location>
        <begin position="7"/>
        <end position="25"/>
    </location>
</feature>
<protein>
    <submittedName>
        <fullName evidence="2">Uncharacterized protein</fullName>
    </submittedName>
</protein>
<feature type="transmembrane region" description="Helical" evidence="1">
    <location>
        <begin position="37"/>
        <end position="59"/>
    </location>
</feature>
<keyword evidence="1" id="KW-0472">Membrane</keyword>